<dbReference type="InterPro" id="IPR025734">
    <property type="entry name" value="EspG"/>
</dbReference>
<dbReference type="Proteomes" id="UP001206128">
    <property type="component" value="Unassembled WGS sequence"/>
</dbReference>
<reference evidence="5" key="1">
    <citation type="submission" date="2022-06" db="EMBL/GenBank/DDBJ databases">
        <title>Genomic Encyclopedia of Archaeal and Bacterial Type Strains, Phase II (KMG-II): from individual species to whole genera.</title>
        <authorList>
            <person name="Goeker M."/>
        </authorList>
    </citation>
    <scope>NUCLEOTIDE SEQUENCE</scope>
    <source>
        <strain evidence="5">DSM 43935</strain>
    </source>
</reference>
<comment type="subcellular location">
    <subcellularLocation>
        <location evidence="1">Cytoplasm</location>
    </subcellularLocation>
</comment>
<evidence type="ECO:0000313" key="5">
    <source>
        <dbReference type="EMBL" id="MCP2164030.1"/>
    </source>
</evidence>
<dbReference type="EMBL" id="JAMTCK010000002">
    <property type="protein sequence ID" value="MCP2164030.1"/>
    <property type="molecule type" value="Genomic_DNA"/>
</dbReference>
<evidence type="ECO:0000256" key="4">
    <source>
        <dbReference type="ARBA" id="ARBA00023186"/>
    </source>
</evidence>
<comment type="similarity">
    <text evidence="2">Belongs to the EspG family.</text>
</comment>
<dbReference type="Pfam" id="PF14011">
    <property type="entry name" value="ESX-1_EspG"/>
    <property type="match status" value="1"/>
</dbReference>
<name>A0AAE3KEN5_9PSEU</name>
<keyword evidence="3" id="KW-0963">Cytoplasm</keyword>
<proteinExistence type="inferred from homology"/>
<evidence type="ECO:0000313" key="6">
    <source>
        <dbReference type="Proteomes" id="UP001206128"/>
    </source>
</evidence>
<dbReference type="AlphaFoldDB" id="A0AAE3KEN5"/>
<evidence type="ECO:0000256" key="2">
    <source>
        <dbReference type="ARBA" id="ARBA00006411"/>
    </source>
</evidence>
<accession>A0AAE3KEN5</accession>
<evidence type="ECO:0000256" key="1">
    <source>
        <dbReference type="ARBA" id="ARBA00004496"/>
    </source>
</evidence>
<evidence type="ECO:0000256" key="3">
    <source>
        <dbReference type="ARBA" id="ARBA00022490"/>
    </source>
</evidence>
<keyword evidence="4" id="KW-0143">Chaperone</keyword>
<dbReference type="RefSeq" id="WP_253767295.1">
    <property type="nucleotide sequence ID" value="NZ_JAMTCK010000002.1"/>
</dbReference>
<sequence>MSIDVDYVLSTQEFDILWADLDLGRVPYPLTVPSVGATMEERAEIATDVRQALQRRGLLRETGNPGQPATRSDVDPELLDLLEVLAAPNITVDAVGYTDGPICALASAGRQVGVLASLTPEGLLLAGIRPTALATSIVEVLPPGQAGNKQALSFPLRALHHAVNSEDEESDDPFGEEDSEVAALTKAGVTADDAATILALANDWSRGGQFGVTAGSGSRAQRGGTLLTWFDGGDGRYLVVNDGEWLSLAPANSQRIAARIEEMIASVAGGQ</sequence>
<comment type="caution">
    <text evidence="5">The sequence shown here is derived from an EMBL/GenBank/DDBJ whole genome shotgun (WGS) entry which is preliminary data.</text>
</comment>
<keyword evidence="6" id="KW-1185">Reference proteome</keyword>
<gene>
    <name evidence="5" type="ORF">LX83_000870</name>
</gene>
<protein>
    <submittedName>
        <fullName evidence="5">EspG family protein</fullName>
    </submittedName>
</protein>
<organism evidence="5 6">
    <name type="scientific">Goodfellowiella coeruleoviolacea</name>
    <dbReference type="NCBI Taxonomy" id="334858"/>
    <lineage>
        <taxon>Bacteria</taxon>
        <taxon>Bacillati</taxon>
        <taxon>Actinomycetota</taxon>
        <taxon>Actinomycetes</taxon>
        <taxon>Pseudonocardiales</taxon>
        <taxon>Pseudonocardiaceae</taxon>
        <taxon>Goodfellowiella</taxon>
    </lineage>
</organism>